<name>A0A9W6PB81_9ACTN</name>
<dbReference type="AlphaFoldDB" id="A0A9W6PB81"/>
<dbReference type="Proteomes" id="UP001165092">
    <property type="component" value="Unassembled WGS sequence"/>
</dbReference>
<evidence type="ECO:0000313" key="3">
    <source>
        <dbReference type="Proteomes" id="UP001165092"/>
    </source>
</evidence>
<dbReference type="EMBL" id="BSQG01000015">
    <property type="protein sequence ID" value="GLU50471.1"/>
    <property type="molecule type" value="Genomic_DNA"/>
</dbReference>
<evidence type="ECO:0000256" key="1">
    <source>
        <dbReference type="SAM" id="MobiDB-lite"/>
    </source>
</evidence>
<evidence type="ECO:0000313" key="2">
    <source>
        <dbReference type="EMBL" id="GLU50471.1"/>
    </source>
</evidence>
<feature type="compositionally biased region" description="Basic and acidic residues" evidence="1">
    <location>
        <begin position="74"/>
        <end position="83"/>
    </location>
</feature>
<gene>
    <name evidence="2" type="ORF">Nans01_48220</name>
</gene>
<proteinExistence type="predicted"/>
<keyword evidence="3" id="KW-1185">Reference proteome</keyword>
<organism evidence="2 3">
    <name type="scientific">Nocardiopsis ansamitocini</name>
    <dbReference type="NCBI Taxonomy" id="1670832"/>
    <lineage>
        <taxon>Bacteria</taxon>
        <taxon>Bacillati</taxon>
        <taxon>Actinomycetota</taxon>
        <taxon>Actinomycetes</taxon>
        <taxon>Streptosporangiales</taxon>
        <taxon>Nocardiopsidaceae</taxon>
        <taxon>Nocardiopsis</taxon>
    </lineage>
</organism>
<sequence>MHGPPTANEVYAHPAGRGLPVPYPLLERVVAKYGLDAREAHAMITTYLDVFLELDGRDTVVLAQRPAPPEQVELPERPERVQGDADAPSWLDLDPEYLGFVEETVEQAVEEQAP</sequence>
<feature type="region of interest" description="Disordered" evidence="1">
    <location>
        <begin position="67"/>
        <end position="89"/>
    </location>
</feature>
<reference evidence="2" key="1">
    <citation type="submission" date="2023-02" db="EMBL/GenBank/DDBJ databases">
        <title>Nocardiopsis ansamitocini NBRC 112285.</title>
        <authorList>
            <person name="Ichikawa N."/>
            <person name="Sato H."/>
            <person name="Tonouchi N."/>
        </authorList>
    </citation>
    <scope>NUCLEOTIDE SEQUENCE</scope>
    <source>
        <strain evidence="2">NBRC 112285</strain>
    </source>
</reference>
<comment type="caution">
    <text evidence="2">The sequence shown here is derived from an EMBL/GenBank/DDBJ whole genome shotgun (WGS) entry which is preliminary data.</text>
</comment>
<protein>
    <submittedName>
        <fullName evidence="2">Uncharacterized protein</fullName>
    </submittedName>
</protein>
<dbReference type="RefSeq" id="WP_285762008.1">
    <property type="nucleotide sequence ID" value="NZ_BSQG01000015.1"/>
</dbReference>
<accession>A0A9W6PB81</accession>